<dbReference type="AlphaFoldDB" id="A0A9Q0EJH2"/>
<evidence type="ECO:0000313" key="1">
    <source>
        <dbReference type="EMBL" id="KAJ3608404.1"/>
    </source>
</evidence>
<keyword evidence="2" id="KW-1185">Reference proteome</keyword>
<protein>
    <recommendedName>
        <fullName evidence="3">ABC transporter domain-containing protein</fullName>
    </recommendedName>
</protein>
<sequence length="118" mass="13041">MCPKCVVYLPPEVGECGVRLGEGLKQCVAIARALVRRPQVIILVEATSYMDANIQHAVAQKVLVQGVTLLVVAHQLQTVEQADHIIFMEGGAVLEQGTHQELMDRRGRYQRSYQGAFP</sequence>
<organism evidence="1 2">
    <name type="scientific">Muraenolepis orangiensis</name>
    <name type="common">Patagonian moray cod</name>
    <dbReference type="NCBI Taxonomy" id="630683"/>
    <lineage>
        <taxon>Eukaryota</taxon>
        <taxon>Metazoa</taxon>
        <taxon>Chordata</taxon>
        <taxon>Craniata</taxon>
        <taxon>Vertebrata</taxon>
        <taxon>Euteleostomi</taxon>
        <taxon>Actinopterygii</taxon>
        <taxon>Neopterygii</taxon>
        <taxon>Teleostei</taxon>
        <taxon>Neoteleostei</taxon>
        <taxon>Acanthomorphata</taxon>
        <taxon>Zeiogadaria</taxon>
        <taxon>Gadariae</taxon>
        <taxon>Gadiformes</taxon>
        <taxon>Muraenolepidoidei</taxon>
        <taxon>Muraenolepididae</taxon>
        <taxon>Muraenolepis</taxon>
    </lineage>
</organism>
<dbReference type="EMBL" id="JANIIK010000040">
    <property type="protein sequence ID" value="KAJ3608404.1"/>
    <property type="molecule type" value="Genomic_DNA"/>
</dbReference>
<proteinExistence type="predicted"/>
<dbReference type="PANTHER" id="PTHR43394">
    <property type="entry name" value="ATP-DEPENDENT PERMEASE MDL1, MITOCHONDRIAL"/>
    <property type="match status" value="1"/>
</dbReference>
<reference evidence="1" key="1">
    <citation type="submission" date="2022-07" db="EMBL/GenBank/DDBJ databases">
        <title>Chromosome-level genome of Muraenolepis orangiensis.</title>
        <authorList>
            <person name="Kim J."/>
        </authorList>
    </citation>
    <scope>NUCLEOTIDE SEQUENCE</scope>
    <source>
        <strain evidence="1">KU_S4_2022</strain>
        <tissue evidence="1">Muscle</tissue>
    </source>
</reference>
<evidence type="ECO:0000313" key="2">
    <source>
        <dbReference type="Proteomes" id="UP001148018"/>
    </source>
</evidence>
<dbReference type="Gene3D" id="3.40.50.300">
    <property type="entry name" value="P-loop containing nucleotide triphosphate hydrolases"/>
    <property type="match status" value="1"/>
</dbReference>
<dbReference type="PANTHER" id="PTHR43394:SF19">
    <property type="entry name" value="ABC TRANSPORTER B FAMILY"/>
    <property type="match status" value="1"/>
</dbReference>
<dbReference type="GO" id="GO:0015421">
    <property type="term" value="F:ABC-type oligopeptide transporter activity"/>
    <property type="evidence" value="ECO:0007669"/>
    <property type="project" value="TreeGrafter"/>
</dbReference>
<gene>
    <name evidence="1" type="ORF">NHX12_025451</name>
</gene>
<dbReference type="InterPro" id="IPR039421">
    <property type="entry name" value="Type_1_exporter"/>
</dbReference>
<dbReference type="SUPFAM" id="SSF52540">
    <property type="entry name" value="P-loop containing nucleoside triphosphate hydrolases"/>
    <property type="match status" value="1"/>
</dbReference>
<comment type="caution">
    <text evidence="1">The sequence shown here is derived from an EMBL/GenBank/DDBJ whole genome shotgun (WGS) entry which is preliminary data.</text>
</comment>
<dbReference type="InterPro" id="IPR027417">
    <property type="entry name" value="P-loop_NTPase"/>
</dbReference>
<dbReference type="Proteomes" id="UP001148018">
    <property type="component" value="Unassembled WGS sequence"/>
</dbReference>
<evidence type="ECO:0008006" key="3">
    <source>
        <dbReference type="Google" id="ProtNLM"/>
    </source>
</evidence>
<accession>A0A9Q0EJH2</accession>
<dbReference type="OrthoDB" id="6500128at2759"/>
<name>A0A9Q0EJH2_9TELE</name>